<evidence type="ECO:0000313" key="7">
    <source>
        <dbReference type="Proteomes" id="UP000198517"/>
    </source>
</evidence>
<dbReference type="NCBIfam" id="TIGR00225">
    <property type="entry name" value="prc"/>
    <property type="match status" value="1"/>
</dbReference>
<dbReference type="Pfam" id="PF17804">
    <property type="entry name" value="TSP_NTD"/>
    <property type="match status" value="1"/>
</dbReference>
<dbReference type="GO" id="GO:0004175">
    <property type="term" value="F:endopeptidase activity"/>
    <property type="evidence" value="ECO:0007669"/>
    <property type="project" value="TreeGrafter"/>
</dbReference>
<dbReference type="AlphaFoldDB" id="A0A1G7CGJ2"/>
<dbReference type="GO" id="GO:0007165">
    <property type="term" value="P:signal transduction"/>
    <property type="evidence" value="ECO:0007669"/>
    <property type="project" value="TreeGrafter"/>
</dbReference>
<keyword evidence="2" id="KW-0378">Hydrolase</keyword>
<protein>
    <submittedName>
        <fullName evidence="6">Carboxyl-terminal processing protease</fullName>
    </submittedName>
</protein>
<dbReference type="Proteomes" id="UP000198517">
    <property type="component" value="Unassembled WGS sequence"/>
</dbReference>
<feature type="domain" description="Tail specific protease" evidence="5">
    <location>
        <begin position="347"/>
        <end position="559"/>
    </location>
</feature>
<dbReference type="GO" id="GO:0008236">
    <property type="term" value="F:serine-type peptidase activity"/>
    <property type="evidence" value="ECO:0007669"/>
    <property type="project" value="UniProtKB-KW"/>
</dbReference>
<dbReference type="PANTHER" id="PTHR32060">
    <property type="entry name" value="TAIL-SPECIFIC PROTEASE"/>
    <property type="match status" value="1"/>
</dbReference>
<name>A0A1G7CGJ2_9FLAO</name>
<dbReference type="InterPro" id="IPR005151">
    <property type="entry name" value="Tail-specific_protease"/>
</dbReference>
<dbReference type="Pfam" id="PF03572">
    <property type="entry name" value="Peptidase_S41"/>
    <property type="match status" value="1"/>
</dbReference>
<dbReference type="InterPro" id="IPR004447">
    <property type="entry name" value="Peptidase_S41A"/>
</dbReference>
<gene>
    <name evidence="6" type="ORF">SAMN05421544_10835</name>
</gene>
<dbReference type="EMBL" id="FNAS01000008">
    <property type="protein sequence ID" value="SDE38373.1"/>
    <property type="molecule type" value="Genomic_DNA"/>
</dbReference>
<dbReference type="InterPro" id="IPR029045">
    <property type="entry name" value="ClpP/crotonase-like_dom_sf"/>
</dbReference>
<evidence type="ECO:0000259" key="5">
    <source>
        <dbReference type="SMART" id="SM00245"/>
    </source>
</evidence>
<dbReference type="SUPFAM" id="SSF52096">
    <property type="entry name" value="ClpP/crotonase"/>
    <property type="match status" value="1"/>
</dbReference>
<reference evidence="6 7" key="1">
    <citation type="submission" date="2016-10" db="EMBL/GenBank/DDBJ databases">
        <authorList>
            <person name="de Groot N.N."/>
        </authorList>
    </citation>
    <scope>NUCLEOTIDE SEQUENCE [LARGE SCALE GENOMIC DNA]</scope>
    <source>
        <strain evidence="6 7">DSM 24015</strain>
    </source>
</reference>
<dbReference type="Gene3D" id="2.30.42.10">
    <property type="match status" value="1"/>
</dbReference>
<dbReference type="RefSeq" id="WP_092736516.1">
    <property type="nucleotide sequence ID" value="NZ_FNAS01000008.1"/>
</dbReference>
<evidence type="ECO:0000256" key="2">
    <source>
        <dbReference type="ARBA" id="ARBA00022801"/>
    </source>
</evidence>
<evidence type="ECO:0000313" key="6">
    <source>
        <dbReference type="EMBL" id="SDE38373.1"/>
    </source>
</evidence>
<dbReference type="GO" id="GO:0030288">
    <property type="term" value="C:outer membrane-bounded periplasmic space"/>
    <property type="evidence" value="ECO:0007669"/>
    <property type="project" value="TreeGrafter"/>
</dbReference>
<dbReference type="CDD" id="cd06782">
    <property type="entry name" value="cpPDZ_CPP-like"/>
    <property type="match status" value="1"/>
</dbReference>
<dbReference type="InterPro" id="IPR036034">
    <property type="entry name" value="PDZ_sf"/>
</dbReference>
<evidence type="ECO:0000256" key="1">
    <source>
        <dbReference type="ARBA" id="ARBA00022670"/>
    </source>
</evidence>
<keyword evidence="3" id="KW-0720">Serine protease</keyword>
<feature type="signal peptide" evidence="4">
    <location>
        <begin position="1"/>
        <end position="24"/>
    </location>
</feature>
<dbReference type="OrthoDB" id="9812068at2"/>
<keyword evidence="4" id="KW-0732">Signal</keyword>
<proteinExistence type="predicted"/>
<accession>A0A1G7CGJ2</accession>
<dbReference type="PANTHER" id="PTHR32060:SF22">
    <property type="entry name" value="CARBOXYL-TERMINAL-PROCESSING PEPTIDASE 3, CHLOROPLASTIC"/>
    <property type="match status" value="1"/>
</dbReference>
<dbReference type="SUPFAM" id="SSF50156">
    <property type="entry name" value="PDZ domain-like"/>
    <property type="match status" value="1"/>
</dbReference>
<keyword evidence="1 6" id="KW-0645">Protease</keyword>
<dbReference type="STRING" id="1071918.SAMN05421544_10835"/>
<dbReference type="InterPro" id="IPR040573">
    <property type="entry name" value="TSP_N"/>
</dbReference>
<keyword evidence="7" id="KW-1185">Reference proteome</keyword>
<evidence type="ECO:0000256" key="4">
    <source>
        <dbReference type="SAM" id="SignalP"/>
    </source>
</evidence>
<dbReference type="GO" id="GO:0006508">
    <property type="term" value="P:proteolysis"/>
    <property type="evidence" value="ECO:0007669"/>
    <property type="project" value="UniProtKB-KW"/>
</dbReference>
<dbReference type="SMART" id="SM00245">
    <property type="entry name" value="TSPc"/>
    <property type="match status" value="1"/>
</dbReference>
<dbReference type="Gene3D" id="3.90.226.10">
    <property type="entry name" value="2-enoyl-CoA Hydratase, Chain A, domain 1"/>
    <property type="match status" value="1"/>
</dbReference>
<feature type="chain" id="PRO_5011603004" evidence="4">
    <location>
        <begin position="25"/>
        <end position="707"/>
    </location>
</feature>
<dbReference type="Pfam" id="PF11818">
    <property type="entry name" value="DUF3340"/>
    <property type="match status" value="1"/>
</dbReference>
<dbReference type="InterPro" id="IPR020992">
    <property type="entry name" value="Tail_Prtase_C"/>
</dbReference>
<organism evidence="6 7">
    <name type="scientific">Riemerella columbipharyngis</name>
    <dbReference type="NCBI Taxonomy" id="1071918"/>
    <lineage>
        <taxon>Bacteria</taxon>
        <taxon>Pseudomonadati</taxon>
        <taxon>Bacteroidota</taxon>
        <taxon>Flavobacteriia</taxon>
        <taxon>Flavobacteriales</taxon>
        <taxon>Weeksellaceae</taxon>
        <taxon>Riemerella</taxon>
    </lineage>
</organism>
<dbReference type="CDD" id="cd07560">
    <property type="entry name" value="Peptidase_S41_CPP"/>
    <property type="match status" value="1"/>
</dbReference>
<sequence length="707" mass="81756">MFKKFRLNKLLLFIPLTSMMFCFNSPKNDDEKMMTIMVAIKNTLSYLHYNPRPINDAYSRDVYKKYFDKIDPMKQYFLKSDMDKFSLFKDKLDNYFEIGDLTFFKVTTDTLAKRVEYIKSISKEILSKPIDLHENDSLILDPKIKDYPADKKELYNEWKRFIKYNILQEVETMNSREEAKQKLKDSLNKNHLKDTITLKHYTQEQKIQKATEEIKNLMNNMFKRIQKRKEMDVFSMYMNAYTEAFDPHSNYYSPKDKEDFDVQFSGVFVGIGAVIQEKKGSFYFGPLTVGAPAWKSKELSEGDKILKVKPLPNEPAINVSGMLIEEVVKNIRGKKGTKVTLTIMKKDGTIKEITLVRDKVKIEDTFAKSIMIETPDKKKIGYIYLPGFYADFKDDKEGRNASDDVKTELEKLKKEGAQYMILDIRSNGGGSLSEVVDMMGLFTKQGPVVQVKDNNGNTQAHRNKSNNPIWTGPLLLLQNELSASASEILAQAMRDYQRAIILGSPTSFGKGTVQTFIGLNRFLNTNEDFGDLKMTIQKFYGINGESNQLKGVPSDIPLKDGFSYSEIGEKYADNALPWDKIQPTEYTKLYIPNIENIIKNSEARMATSKDYQLLLESIKWKEKLDKVKKLPLNINQFEALMIKRKKELERFKSLGKYNNGLKFTMNSDEQMRAKKDTVFAKKEKSWIKNLSRDLFLKEGTKVVTEIK</sequence>
<evidence type="ECO:0000256" key="3">
    <source>
        <dbReference type="ARBA" id="ARBA00022825"/>
    </source>
</evidence>